<dbReference type="VEuPathDB" id="TriTrypDB:TCSYLVIO_004126"/>
<keyword evidence="1" id="KW-0175">Coiled coil</keyword>
<dbReference type="VEuPathDB" id="TriTrypDB:BCY84_18316"/>
<dbReference type="VEuPathDB" id="TriTrypDB:TcCLB.511715.90"/>
<dbReference type="VEuPathDB" id="TriTrypDB:TcCLB.508445.90"/>
<dbReference type="VEuPathDB" id="TriTrypDB:ECC02_003670"/>
<sequence length="608" mass="69641">MRRSLLNLREGQNCGVQEEFKCPMLRLPSWDQPALINWEPLEPPSPYLPVVQKRVYPSVVSGLFGTVSMSRSMEKSELMNQPEAAAAEPSHEMRFVEERAAQLRLFKEETEERETIIFSEQLESTRLWVGFLRGVSILLQVDIQSAEEEVRGIYEREEGRQRMCYMIEKDTVARLIRQRMEDDMRKRLSNLMPSYEEVRKSIVGEEAKELEEILDWFKKKRPFGMRLPMFLGGERGRINPKKPAGRNTKARGGRRQANSFSKHQPNVHPEMDSWPDAFPEASYLEEGRRAWSYIKMIKYTQEKGISSTEEIEEPETAARVEIFAQEAGEWLSIMARFVNEYYKAKKLAQERDMEELIMMEEQLKEMQRREDILARLENEASIDCEQIMLEELKDLESQWMEQGNEEDNNFAENKTEVRQRHDPASSAGICQPQDVGPCTDAVARDEENGLWDIDSEGPPLYPMLGVVFLSALERDSYAGLRTPFLSALAEAQCMLAACEGRSAGIAAEIFASASCVPFCPVYLVQGLWWSYTSGHKAKCPGVANDAEENVAQLHGLVSLETEARLELLMDQMAEAWKLYQKAAEEASIISNTSRGEVYYVGVRMPINF</sequence>
<proteinExistence type="predicted"/>
<name>A0A2V2VL46_TRYCR</name>
<organism evidence="3 4">
    <name type="scientific">Trypanosoma cruzi</name>
    <dbReference type="NCBI Taxonomy" id="5693"/>
    <lineage>
        <taxon>Eukaryota</taxon>
        <taxon>Discoba</taxon>
        <taxon>Euglenozoa</taxon>
        <taxon>Kinetoplastea</taxon>
        <taxon>Metakinetoplastina</taxon>
        <taxon>Trypanosomatida</taxon>
        <taxon>Trypanosomatidae</taxon>
        <taxon>Trypanosoma</taxon>
        <taxon>Schizotrypanum</taxon>
    </lineage>
</organism>
<evidence type="ECO:0000256" key="2">
    <source>
        <dbReference type="SAM" id="MobiDB-lite"/>
    </source>
</evidence>
<feature type="region of interest" description="Disordered" evidence="2">
    <location>
        <begin position="234"/>
        <end position="274"/>
    </location>
</feature>
<evidence type="ECO:0000313" key="4">
    <source>
        <dbReference type="Proteomes" id="UP000246121"/>
    </source>
</evidence>
<evidence type="ECO:0000256" key="1">
    <source>
        <dbReference type="SAM" id="Coils"/>
    </source>
</evidence>
<dbReference type="VEuPathDB" id="TriTrypDB:C3747_55g22"/>
<comment type="caution">
    <text evidence="3">The sequence shown here is derived from an EMBL/GenBank/DDBJ whole genome shotgun (WGS) entry which is preliminary data.</text>
</comment>
<feature type="coiled-coil region" evidence="1">
    <location>
        <begin position="349"/>
        <end position="379"/>
    </location>
</feature>
<accession>A0A2V2VL46</accession>
<dbReference type="AlphaFoldDB" id="A0A2V2VL46"/>
<dbReference type="VEuPathDB" id="TriTrypDB:TcG_00176"/>
<protein>
    <submittedName>
        <fullName evidence="3">Uncharacterized protein</fullName>
    </submittedName>
</protein>
<feature type="compositionally biased region" description="Basic residues" evidence="2">
    <location>
        <begin position="238"/>
        <end position="254"/>
    </location>
</feature>
<dbReference type="VEuPathDB" id="TriTrypDB:TcBrA4_0103510"/>
<dbReference type="VEuPathDB" id="TriTrypDB:TCDM_05088"/>
<dbReference type="VEuPathDB" id="TriTrypDB:Tc_MARK_2871"/>
<dbReference type="VEuPathDB" id="TriTrypDB:TcYC6_0052440"/>
<dbReference type="EMBL" id="PRFA01000017">
    <property type="protein sequence ID" value="PWU97050.1"/>
    <property type="molecule type" value="Genomic_DNA"/>
</dbReference>
<dbReference type="Proteomes" id="UP000246121">
    <property type="component" value="Unassembled WGS sequence"/>
</dbReference>
<dbReference type="VEuPathDB" id="TriTrypDB:C4B63_17g242"/>
<reference evidence="3 4" key="1">
    <citation type="journal article" date="2018" name="Microb. Genom.">
        <title>Expanding an expanded genome: long-read sequencing of Trypanosoma cruzi.</title>
        <authorList>
            <person name="Berna L."/>
            <person name="Rodriguez M."/>
            <person name="Chiribao M.L."/>
            <person name="Parodi-Talice A."/>
            <person name="Pita S."/>
            <person name="Rijo G."/>
            <person name="Alvarez-Valin F."/>
            <person name="Robello C."/>
        </authorList>
    </citation>
    <scope>NUCLEOTIDE SEQUENCE [LARGE SCALE GENOMIC DNA]</scope>
    <source>
        <strain evidence="3 4">Dm28c</strain>
    </source>
</reference>
<dbReference type="VEuPathDB" id="TriTrypDB:TcCL_ESM01807"/>
<gene>
    <name evidence="3" type="ORF">C4B63_17g242</name>
</gene>
<evidence type="ECO:0000313" key="3">
    <source>
        <dbReference type="EMBL" id="PWU97050.1"/>
    </source>
</evidence>